<evidence type="ECO:0000313" key="5">
    <source>
        <dbReference type="EMBL" id="CCH76052.1"/>
    </source>
</evidence>
<keyword evidence="6" id="KW-1185">Reference proteome</keyword>
<dbReference type="Pfam" id="PF00488">
    <property type="entry name" value="MutS_V"/>
    <property type="match status" value="1"/>
</dbReference>
<dbReference type="GO" id="GO:0140664">
    <property type="term" value="F:ATP-dependent DNA damage sensor activity"/>
    <property type="evidence" value="ECO:0007669"/>
    <property type="project" value="InterPro"/>
</dbReference>
<sequence>MPEGAASATRHRADAHPAARCEDPKDLALSFRSILFGASDAPPDVDDRPEPSCFGDLNLDQVVEAVVAGRPRHALTGYFRTPLTEVDTVVYRHEVFRDLERDGVLAAVLAFADDMEGVRGRLVKASRRYQRHEKARWFLDAAAAYAEAIGRLVADLDEAHPDSRGLRGLLAYATGYAVSQRFVGMREEAAQVRSALDEIRYDVWLHGAHVTVGPYDDEADYSLEVARTFARFQQHPQQATEAHDWSGGDLDPVEARILDQVAKVFPGPFAALDRFRREHAEFRDPVMVTFDREVQFYLAYLDHLRPLRVAGLRFDFPRVSAEDKEENATDTFDIALAARLVGERRPLVTNSLSLSGPERILVITGPNNGGKTTTARTVGQLHYLAALGCPVPGRNVRLYLCDAIYTHFERREDPAMLAGKLQEELQRFAEDFRRATARSLVIMNEMFSSTTVDDALFLSRAMLRRVIDLDALGVCVTFLDELSTLDERTVSMVSAVDPEDPATRTYRVERRPADGKAYARAVAEKYGLTYGRVAERVTDHGQVVEGVRA</sequence>
<dbReference type="SUPFAM" id="SSF52540">
    <property type="entry name" value="P-loop containing nucleoside triphosphate hydrolases"/>
    <property type="match status" value="1"/>
</dbReference>
<proteinExistence type="predicted"/>
<keyword evidence="1" id="KW-0547">Nucleotide-binding</keyword>
<evidence type="ECO:0000256" key="3">
    <source>
        <dbReference type="ARBA" id="ARBA00023125"/>
    </source>
</evidence>
<dbReference type="AlphaFoldDB" id="A0A077LU22"/>
<dbReference type="InterPro" id="IPR027417">
    <property type="entry name" value="P-loop_NTPase"/>
</dbReference>
<dbReference type="PANTHER" id="PTHR11361:SF34">
    <property type="entry name" value="DNA MISMATCH REPAIR PROTEIN MSH1, MITOCHONDRIAL"/>
    <property type="match status" value="1"/>
</dbReference>
<dbReference type="OrthoDB" id="9808166at2"/>
<evidence type="ECO:0000259" key="4">
    <source>
        <dbReference type="SMART" id="SM00534"/>
    </source>
</evidence>
<dbReference type="SMART" id="SM00534">
    <property type="entry name" value="MUTSac"/>
    <property type="match status" value="1"/>
</dbReference>
<dbReference type="GO" id="GO:0005829">
    <property type="term" value="C:cytosol"/>
    <property type="evidence" value="ECO:0007669"/>
    <property type="project" value="TreeGrafter"/>
</dbReference>
<keyword evidence="3" id="KW-0238">DNA-binding</keyword>
<dbReference type="GO" id="GO:0006298">
    <property type="term" value="P:mismatch repair"/>
    <property type="evidence" value="ECO:0007669"/>
    <property type="project" value="InterPro"/>
</dbReference>
<protein>
    <submittedName>
        <fullName evidence="5">Mismatch repair ATPase (MutS family)</fullName>
    </submittedName>
</protein>
<dbReference type="GO" id="GO:0030983">
    <property type="term" value="F:mismatched DNA binding"/>
    <property type="evidence" value="ECO:0007669"/>
    <property type="project" value="InterPro"/>
</dbReference>
<evidence type="ECO:0000256" key="1">
    <source>
        <dbReference type="ARBA" id="ARBA00022741"/>
    </source>
</evidence>
<feature type="domain" description="DNA mismatch repair proteins mutS family" evidence="4">
    <location>
        <begin position="358"/>
        <end position="542"/>
    </location>
</feature>
<organism evidence="5 6">
    <name type="scientific">Nostocoides japonicum T1-X7</name>
    <dbReference type="NCBI Taxonomy" id="1194083"/>
    <lineage>
        <taxon>Bacteria</taxon>
        <taxon>Bacillati</taxon>
        <taxon>Actinomycetota</taxon>
        <taxon>Actinomycetes</taxon>
        <taxon>Micrococcales</taxon>
        <taxon>Intrasporangiaceae</taxon>
        <taxon>Nostocoides</taxon>
    </lineage>
</organism>
<evidence type="ECO:0000256" key="2">
    <source>
        <dbReference type="ARBA" id="ARBA00022840"/>
    </source>
</evidence>
<name>A0A077LU22_9MICO</name>
<comment type="caution">
    <text evidence="5">The sequence shown here is derived from an EMBL/GenBank/DDBJ whole genome shotgun (WGS) entry which is preliminary data.</text>
</comment>
<keyword evidence="2" id="KW-0067">ATP-binding</keyword>
<dbReference type="InterPro" id="IPR000432">
    <property type="entry name" value="DNA_mismatch_repair_MutS_C"/>
</dbReference>
<reference evidence="5 6" key="1">
    <citation type="journal article" date="2013" name="ISME J.">
        <title>A metabolic model for members of the genus Tetrasphaera involved in enhanced biological phosphorus removal.</title>
        <authorList>
            <person name="Kristiansen R."/>
            <person name="Nguyen H.T.T."/>
            <person name="Saunders A.M."/>
            <person name="Nielsen J.L."/>
            <person name="Wimmer R."/>
            <person name="Le V.Q."/>
            <person name="McIlroy S.J."/>
            <person name="Petrovski S."/>
            <person name="Seviour R.J."/>
            <person name="Calteau A."/>
            <person name="Nielsen K.L."/>
            <person name="Nielsen P.H."/>
        </authorList>
    </citation>
    <scope>NUCLEOTIDE SEQUENCE [LARGE SCALE GENOMIC DNA]</scope>
    <source>
        <strain evidence="5 6">T1-X7</strain>
    </source>
</reference>
<evidence type="ECO:0000313" key="6">
    <source>
        <dbReference type="Proteomes" id="UP000035721"/>
    </source>
</evidence>
<accession>A0A077LU22</accession>
<dbReference type="Gene3D" id="3.40.50.300">
    <property type="entry name" value="P-loop containing nucleotide triphosphate hydrolases"/>
    <property type="match status" value="1"/>
</dbReference>
<dbReference type="EMBL" id="CAJB01000005">
    <property type="protein sequence ID" value="CCH76052.1"/>
    <property type="molecule type" value="Genomic_DNA"/>
</dbReference>
<dbReference type="GO" id="GO:0005524">
    <property type="term" value="F:ATP binding"/>
    <property type="evidence" value="ECO:0007669"/>
    <property type="project" value="UniProtKB-KW"/>
</dbReference>
<dbReference type="Proteomes" id="UP000035721">
    <property type="component" value="Unassembled WGS sequence"/>
</dbReference>
<dbReference type="STRING" id="1194083.BN12_1020017"/>
<dbReference type="PANTHER" id="PTHR11361">
    <property type="entry name" value="DNA MISMATCH REPAIR PROTEIN MUTS FAMILY MEMBER"/>
    <property type="match status" value="1"/>
</dbReference>
<dbReference type="RefSeq" id="WP_048552696.1">
    <property type="nucleotide sequence ID" value="NZ_HF570958.1"/>
</dbReference>
<gene>
    <name evidence="5" type="ORF">BN12_1020017</name>
</gene>
<dbReference type="InterPro" id="IPR045076">
    <property type="entry name" value="MutS"/>
</dbReference>